<evidence type="ECO:0000313" key="2">
    <source>
        <dbReference type="Proteomes" id="UP000595224"/>
    </source>
</evidence>
<gene>
    <name evidence="1" type="ORF">IWA51_06035</name>
</gene>
<dbReference type="KEGG" id="tper:IWA51_06035"/>
<keyword evidence="2" id="KW-1185">Reference proteome</keyword>
<dbReference type="InterPro" id="IPR016181">
    <property type="entry name" value="Acyl_CoA_acyltransferase"/>
</dbReference>
<dbReference type="AlphaFoldDB" id="A0A7T3RFK9"/>
<sequence length="144" mass="16931">MRLEELLVNCGGGYKNIAFVILHKILCGKEFKRYGLFNKNGIEVSYCYQMTKNLRFPYMEKNTLQFGPCFTQKEYRGNGFYPLMLNYLMCKQVDMYKVFYIFCCDDNTASMRGISKAGFSLFGKGKKKFCKYIITEYLCKENKL</sequence>
<accession>A0A7T3RFK9</accession>
<protein>
    <recommendedName>
        <fullName evidence="3">N-acetyltransferase domain-containing protein</fullName>
    </recommendedName>
</protein>
<evidence type="ECO:0000313" key="1">
    <source>
        <dbReference type="EMBL" id="QQA02134.1"/>
    </source>
</evidence>
<evidence type="ECO:0008006" key="3">
    <source>
        <dbReference type="Google" id="ProtNLM"/>
    </source>
</evidence>
<dbReference type="SUPFAM" id="SSF55729">
    <property type="entry name" value="Acyl-CoA N-acyltransferases (Nat)"/>
    <property type="match status" value="1"/>
</dbReference>
<dbReference type="Gene3D" id="3.40.630.30">
    <property type="match status" value="1"/>
</dbReference>
<dbReference type="EMBL" id="CP064936">
    <property type="protein sequence ID" value="QQA02134.1"/>
    <property type="molecule type" value="Genomic_DNA"/>
</dbReference>
<name>A0A7T3RFK9_9SPIR</name>
<organism evidence="1 2">
    <name type="scientific">Treponema peruense</name>
    <dbReference type="NCBI Taxonomy" id="2787628"/>
    <lineage>
        <taxon>Bacteria</taxon>
        <taxon>Pseudomonadati</taxon>
        <taxon>Spirochaetota</taxon>
        <taxon>Spirochaetia</taxon>
        <taxon>Spirochaetales</taxon>
        <taxon>Treponemataceae</taxon>
        <taxon>Treponema</taxon>
    </lineage>
</organism>
<dbReference type="RefSeq" id="WP_198443596.1">
    <property type="nucleotide sequence ID" value="NZ_CBCSHE010000006.1"/>
</dbReference>
<dbReference type="Proteomes" id="UP000595224">
    <property type="component" value="Chromosome"/>
</dbReference>
<proteinExistence type="predicted"/>
<reference evidence="1 2" key="1">
    <citation type="submission" date="2020-11" db="EMBL/GenBank/DDBJ databases">
        <title>Treponema Peruensis nv. sp., first commensal Treponema isolated from human feces.</title>
        <authorList>
            <person name="Belkhou C."/>
            <person name="Raes J."/>
        </authorList>
    </citation>
    <scope>NUCLEOTIDE SEQUENCE [LARGE SCALE GENOMIC DNA]</scope>
    <source>
        <strain evidence="1 2">RCC2812</strain>
    </source>
</reference>